<keyword evidence="3" id="KW-0862">Zinc</keyword>
<dbReference type="Gene3D" id="2.60.120.620">
    <property type="entry name" value="q2cbj1_9rhob like domain"/>
    <property type="match status" value="1"/>
</dbReference>
<keyword evidence="9" id="KW-1185">Reference proteome</keyword>
<dbReference type="GO" id="GO:0008270">
    <property type="term" value="F:zinc ion binding"/>
    <property type="evidence" value="ECO:0007669"/>
    <property type="project" value="UniProtKB-KW"/>
</dbReference>
<evidence type="ECO:0000256" key="6">
    <source>
        <dbReference type="SAM" id="MobiDB-lite"/>
    </source>
</evidence>
<evidence type="ECO:0000256" key="3">
    <source>
        <dbReference type="ARBA" id="ARBA00022833"/>
    </source>
</evidence>
<evidence type="ECO:0000313" key="8">
    <source>
        <dbReference type="EMBL" id="KAK2191764.1"/>
    </source>
</evidence>
<keyword evidence="2 5" id="KW-0863">Zinc-finger</keyword>
<dbReference type="PROSITE" id="PS50865">
    <property type="entry name" value="ZF_MYND_2"/>
    <property type="match status" value="1"/>
</dbReference>
<dbReference type="Proteomes" id="UP001209878">
    <property type="component" value="Unassembled WGS sequence"/>
</dbReference>
<evidence type="ECO:0000259" key="7">
    <source>
        <dbReference type="PROSITE" id="PS50865"/>
    </source>
</evidence>
<dbReference type="InterPro" id="IPR051559">
    <property type="entry name" value="HIF_prolyl_hydroxylases"/>
</dbReference>
<dbReference type="GO" id="GO:0031543">
    <property type="term" value="F:peptidyl-proline dioxygenase activity"/>
    <property type="evidence" value="ECO:0007669"/>
    <property type="project" value="TreeGrafter"/>
</dbReference>
<evidence type="ECO:0000256" key="1">
    <source>
        <dbReference type="ARBA" id="ARBA00022723"/>
    </source>
</evidence>
<reference evidence="8" key="1">
    <citation type="journal article" date="2023" name="Mol. Biol. Evol.">
        <title>Third-Generation Sequencing Reveals the Adaptive Role of the Epigenome in Three Deep-Sea Polychaetes.</title>
        <authorList>
            <person name="Perez M."/>
            <person name="Aroh O."/>
            <person name="Sun Y."/>
            <person name="Lan Y."/>
            <person name="Juniper S.K."/>
            <person name="Young C.R."/>
            <person name="Angers B."/>
            <person name="Qian P.Y."/>
        </authorList>
    </citation>
    <scope>NUCLEOTIDE SEQUENCE</scope>
    <source>
        <strain evidence="8">R07B-5</strain>
    </source>
</reference>
<dbReference type="PROSITE" id="PS01360">
    <property type="entry name" value="ZF_MYND_1"/>
    <property type="match status" value="1"/>
</dbReference>
<evidence type="ECO:0000313" key="9">
    <source>
        <dbReference type="Proteomes" id="UP001209878"/>
    </source>
</evidence>
<dbReference type="PANTHER" id="PTHR12907">
    <property type="entry name" value="EGL NINE HOMOLOG-RELATED"/>
    <property type="match status" value="1"/>
</dbReference>
<protein>
    <recommendedName>
        <fullName evidence="7">MYND-type domain-containing protein</fullName>
    </recommendedName>
</protein>
<dbReference type="PANTHER" id="PTHR12907:SF26">
    <property type="entry name" value="HIF PROLYL HYDROXYLASE, ISOFORM C"/>
    <property type="match status" value="1"/>
</dbReference>
<dbReference type="GO" id="GO:0071456">
    <property type="term" value="P:cellular response to hypoxia"/>
    <property type="evidence" value="ECO:0007669"/>
    <property type="project" value="TreeGrafter"/>
</dbReference>
<dbReference type="InterPro" id="IPR002893">
    <property type="entry name" value="Znf_MYND"/>
</dbReference>
<dbReference type="GO" id="GO:0031418">
    <property type="term" value="F:L-ascorbic acid binding"/>
    <property type="evidence" value="ECO:0007669"/>
    <property type="project" value="UniProtKB-KW"/>
</dbReference>
<dbReference type="Gene3D" id="6.10.140.2220">
    <property type="match status" value="1"/>
</dbReference>
<dbReference type="AlphaFoldDB" id="A0AAD9PBQ2"/>
<evidence type="ECO:0000256" key="5">
    <source>
        <dbReference type="PROSITE-ProRule" id="PRU00134"/>
    </source>
</evidence>
<keyword evidence="4" id="KW-0847">Vitamin C</keyword>
<name>A0AAD9PBQ2_RIDPI</name>
<dbReference type="EMBL" id="JAODUO010000046">
    <property type="protein sequence ID" value="KAK2191764.1"/>
    <property type="molecule type" value="Genomic_DNA"/>
</dbReference>
<feature type="region of interest" description="Disordered" evidence="6">
    <location>
        <begin position="55"/>
        <end position="104"/>
    </location>
</feature>
<proteinExistence type="predicted"/>
<evidence type="ECO:0000256" key="4">
    <source>
        <dbReference type="ARBA" id="ARBA00022896"/>
    </source>
</evidence>
<comment type="caution">
    <text evidence="8">The sequence shown here is derived from an EMBL/GenBank/DDBJ whole genome shotgun (WGS) entry which is preliminary data.</text>
</comment>
<feature type="domain" description="MYND-type" evidence="7">
    <location>
        <begin position="14"/>
        <end position="51"/>
    </location>
</feature>
<evidence type="ECO:0000256" key="2">
    <source>
        <dbReference type="ARBA" id="ARBA00022771"/>
    </source>
</evidence>
<dbReference type="SUPFAM" id="SSF144232">
    <property type="entry name" value="HIT/MYND zinc finger-like"/>
    <property type="match status" value="1"/>
</dbReference>
<keyword evidence="1" id="KW-0479">Metal-binding</keyword>
<gene>
    <name evidence="8" type="ORF">NP493_46g05007</name>
</gene>
<accession>A0AAD9PBQ2</accession>
<dbReference type="GO" id="GO:0008198">
    <property type="term" value="F:ferrous iron binding"/>
    <property type="evidence" value="ECO:0007669"/>
    <property type="project" value="TreeGrafter"/>
</dbReference>
<feature type="compositionally biased region" description="Low complexity" evidence="6">
    <location>
        <begin position="78"/>
        <end position="96"/>
    </location>
</feature>
<sequence length="240" mass="26366">MADDASNCKEGNLCAACKGTNDLKLCSRCRNVFYCSREHQVAHWEIHRRTCRKVARTTNGRAPDTTAGDGYSTGLDMSSASDSGVESGSPNVNQSNSPPPDSEELMRAFDHRDLRLLNFPRPNSTRIPQLSKYVAKALKCDGYCVLDGIVSESLCDDVLREVLTLERAGALKPGQLAGDNVVNRSIRSDNIMWFEGTERRYPSICKLLTKYMDSIVGGLNAHLGSEHMIKGKTKVSCACD</sequence>
<organism evidence="8 9">
    <name type="scientific">Ridgeia piscesae</name>
    <name type="common">Tubeworm</name>
    <dbReference type="NCBI Taxonomy" id="27915"/>
    <lineage>
        <taxon>Eukaryota</taxon>
        <taxon>Metazoa</taxon>
        <taxon>Spiralia</taxon>
        <taxon>Lophotrochozoa</taxon>
        <taxon>Annelida</taxon>
        <taxon>Polychaeta</taxon>
        <taxon>Sedentaria</taxon>
        <taxon>Canalipalpata</taxon>
        <taxon>Sabellida</taxon>
        <taxon>Siboglinidae</taxon>
        <taxon>Ridgeia</taxon>
    </lineage>
</organism>
<dbReference type="Pfam" id="PF01753">
    <property type="entry name" value="zf-MYND"/>
    <property type="match status" value="1"/>
</dbReference>